<protein>
    <submittedName>
        <fullName evidence="1">Uncharacterized protein</fullName>
    </submittedName>
</protein>
<sequence>MWRIQMHLVCKFIPSSKLSSNELSYVLTPDECIGQLSRVRNSEDILRNLPKELAQKISISAKKSSSGLLTAIRHELGNGNWVALSSFSRRTPLTDTQLQSFPRLKAQLESVSSTGESKVYKAGYKQVKDDVTLVRSYTHVPSEPSPDQKIVVEFAGQWSSNAACLMLGKTEAQKEKVTVGKADTENKHRSLATFKDLEAEGKTLYIKIPCSDQPQPILLKLAEDLQPVDKETQMDEWDNVLVPVVPLHFPGSDKSDEAAEVFKSGYVYVVWNNKVWREVAITENGYFSDTDINSVREGSRPQRHADIYMTNPETGGVFAYEPFQIVQNGKVVSEGSLNGSGEARVFNLVEEEVEIVMTGYEPQIKEKIETNLSPINASSPVGRSAQGYPLPHIWLPYKIKGEPQEVYLAYNSKRLSESELSELESDPGTKAIKVTDLNHYSSEKSFKMGDGSVRLLSVLPSAATSKPEKYAMLRSQINKNVAVVYLLKSVEIVFEYPGYTTLDESDDYFELRQSDGDWSQRVCLRQCIKKENGSRLIRFTGWPAEVKEVDLLRGYQGNSHHGRDNKTVIFAQTPITDLLAYKKKDQPS</sequence>
<dbReference type="EMBL" id="MK033620">
    <property type="protein sequence ID" value="AZZ88623.1"/>
    <property type="molecule type" value="Genomic_DNA"/>
</dbReference>
<name>A0A3S5I4M4_VIBPH</name>
<dbReference type="CDD" id="cd20705">
    <property type="entry name" value="MIX_I"/>
    <property type="match status" value="1"/>
</dbReference>
<dbReference type="AlphaFoldDB" id="A0A3S5I4M4"/>
<organism evidence="1">
    <name type="scientific">Vibrio parahaemolyticus</name>
    <dbReference type="NCBI Taxonomy" id="670"/>
    <lineage>
        <taxon>Bacteria</taxon>
        <taxon>Pseudomonadati</taxon>
        <taxon>Pseudomonadota</taxon>
        <taxon>Gammaproteobacteria</taxon>
        <taxon>Vibrionales</taxon>
        <taxon>Vibrionaceae</taxon>
        <taxon>Vibrio</taxon>
    </lineage>
</organism>
<reference evidence="1" key="1">
    <citation type="submission" date="2018-10" db="EMBL/GenBank/DDBJ databases">
        <title>Vibrio parahaemolyticus strain VP49 Type VI Secretion System 1 (T6SS1) genomic sequence.</title>
        <authorList>
            <person name="Prithvisagar K.S."/>
            <person name="Rai P."/>
            <person name="Deekshit V.K."/>
            <person name="Karunasagar I."/>
            <person name="Kumar B.K."/>
        </authorList>
    </citation>
    <scope>NUCLEOTIDE SEQUENCE</scope>
    <source>
        <strain evidence="1">VP49</strain>
    </source>
</reference>
<proteinExistence type="predicted"/>
<accession>A0A3S5I4M4</accession>
<evidence type="ECO:0000313" key="1">
    <source>
        <dbReference type="EMBL" id="AZZ88623.1"/>
    </source>
</evidence>